<organism evidence="1">
    <name type="scientific">Arion vulgaris</name>
    <dbReference type="NCBI Taxonomy" id="1028688"/>
    <lineage>
        <taxon>Eukaryota</taxon>
        <taxon>Metazoa</taxon>
        <taxon>Spiralia</taxon>
        <taxon>Lophotrochozoa</taxon>
        <taxon>Mollusca</taxon>
        <taxon>Gastropoda</taxon>
        <taxon>Heterobranchia</taxon>
        <taxon>Euthyneura</taxon>
        <taxon>Panpulmonata</taxon>
        <taxon>Eupulmonata</taxon>
        <taxon>Stylommatophora</taxon>
        <taxon>Helicina</taxon>
        <taxon>Arionoidea</taxon>
        <taxon>Arionidae</taxon>
        <taxon>Arion</taxon>
    </lineage>
</organism>
<protein>
    <submittedName>
        <fullName evidence="1">Uncharacterized protein</fullName>
    </submittedName>
</protein>
<name>A0A0B6Y9Z7_9EUPU</name>
<dbReference type="EMBL" id="HACG01006119">
    <property type="protein sequence ID" value="CEK52984.1"/>
    <property type="molecule type" value="Transcribed_RNA"/>
</dbReference>
<evidence type="ECO:0000313" key="1">
    <source>
        <dbReference type="EMBL" id="CEK52984.1"/>
    </source>
</evidence>
<reference evidence="1" key="1">
    <citation type="submission" date="2014-12" db="EMBL/GenBank/DDBJ databases">
        <title>Insight into the proteome of Arion vulgaris.</title>
        <authorList>
            <person name="Aradska J."/>
            <person name="Bulat T."/>
            <person name="Smidak R."/>
            <person name="Sarate P."/>
            <person name="Gangsoo J."/>
            <person name="Sialana F."/>
            <person name="Bilban M."/>
            <person name="Lubec G."/>
        </authorList>
    </citation>
    <scope>NUCLEOTIDE SEQUENCE</scope>
    <source>
        <tissue evidence="1">Skin</tissue>
    </source>
</reference>
<proteinExistence type="predicted"/>
<accession>A0A0B6Y9Z7</accession>
<dbReference type="AlphaFoldDB" id="A0A0B6Y9Z7"/>
<feature type="non-terminal residue" evidence="1">
    <location>
        <position position="66"/>
    </location>
</feature>
<sequence>MDQTDTMEDLMLGERTEIFDLTRETCPDWMDGCVCMVNCSKIKDRFMDRDTIVLKFDIFEMEYEED</sequence>
<gene>
    <name evidence="1" type="primary">ORF18683</name>
</gene>